<evidence type="ECO:0000313" key="1">
    <source>
        <dbReference type="EMBL" id="KAE8099065.1"/>
    </source>
</evidence>
<organism evidence="1 2">
    <name type="scientific">Carpinus fangiana</name>
    <dbReference type="NCBI Taxonomy" id="176857"/>
    <lineage>
        <taxon>Eukaryota</taxon>
        <taxon>Viridiplantae</taxon>
        <taxon>Streptophyta</taxon>
        <taxon>Embryophyta</taxon>
        <taxon>Tracheophyta</taxon>
        <taxon>Spermatophyta</taxon>
        <taxon>Magnoliopsida</taxon>
        <taxon>eudicotyledons</taxon>
        <taxon>Gunneridae</taxon>
        <taxon>Pentapetalae</taxon>
        <taxon>rosids</taxon>
        <taxon>fabids</taxon>
        <taxon>Fagales</taxon>
        <taxon>Betulaceae</taxon>
        <taxon>Carpinus</taxon>
    </lineage>
</organism>
<sequence>MTQGWTPQHGGGRTLDFNWSNQVIGVSRFGGKNQASRKWVKQRVFFDECKESYDYATNEENQEIQACSLPSKKRIRLRVEMEGCKRGKDLRRRKGNQWREVGEGVG</sequence>
<dbReference type="AlphaFoldDB" id="A0A5N6RJV6"/>
<name>A0A5N6RJV6_9ROSI</name>
<dbReference type="EMBL" id="CM017327">
    <property type="protein sequence ID" value="KAE8099065.1"/>
    <property type="molecule type" value="Genomic_DNA"/>
</dbReference>
<dbReference type="Proteomes" id="UP000327013">
    <property type="component" value="Chromosome 7"/>
</dbReference>
<accession>A0A5N6RJV6</accession>
<proteinExistence type="predicted"/>
<evidence type="ECO:0000313" key="2">
    <source>
        <dbReference type="Proteomes" id="UP000327013"/>
    </source>
</evidence>
<keyword evidence="2" id="KW-1185">Reference proteome</keyword>
<protein>
    <submittedName>
        <fullName evidence="1">Uncharacterized protein</fullName>
    </submittedName>
</protein>
<gene>
    <name evidence="1" type="ORF">FH972_017075</name>
</gene>
<reference evidence="1 2" key="1">
    <citation type="submission" date="2019-06" db="EMBL/GenBank/DDBJ databases">
        <title>A chromosomal-level reference genome of Carpinus fangiana (Coryloideae, Betulaceae).</title>
        <authorList>
            <person name="Yang X."/>
            <person name="Wang Z."/>
            <person name="Zhang L."/>
            <person name="Hao G."/>
            <person name="Liu J."/>
            <person name="Yang Y."/>
        </authorList>
    </citation>
    <scope>NUCLEOTIDE SEQUENCE [LARGE SCALE GENOMIC DNA]</scope>
    <source>
        <strain evidence="1">Cfa_2016G</strain>
        <tissue evidence="1">Leaf</tissue>
    </source>
</reference>